<dbReference type="EMBL" id="PQ015378">
    <property type="protein sequence ID" value="XDJ14781.1"/>
    <property type="molecule type" value="Genomic_DNA"/>
</dbReference>
<dbReference type="Gene3D" id="1.10.3210.10">
    <property type="entry name" value="Hypothetical protein af1432"/>
    <property type="match status" value="1"/>
</dbReference>
<accession>A0AB39CCZ8</accession>
<dbReference type="InterPro" id="IPR052194">
    <property type="entry name" value="MESH1"/>
</dbReference>
<sequence>MHPLVAQAETFCLAAHAAVGQLRKYTNKDYHTHPFAVRDRLKAALGDRCTPEMECGALLHDVIEDTSVKRRIILDTFGFEVLRIVMGLSDSSTKDDGSRKHRKAIDRAHIANQPWDVQTIKACDLIDNMESIEKHDLGFAKVYVPEKRLILDVLVRAEPKLLERCWQLVTDFEKKHGTE</sequence>
<dbReference type="PANTHER" id="PTHR46246">
    <property type="entry name" value="GUANOSINE-3',5'-BIS(DIPHOSPHATE) 3'-PYROPHOSPHOHYDROLASE MESH1"/>
    <property type="match status" value="1"/>
</dbReference>
<evidence type="ECO:0000313" key="1">
    <source>
        <dbReference type="EMBL" id="XDJ14781.1"/>
    </source>
</evidence>
<reference evidence="1" key="1">
    <citation type="submission" date="2024-07" db="EMBL/GenBank/DDBJ databases">
        <authorList>
            <person name="Bringhurst R.M."/>
            <person name="Homer T.E."/>
        </authorList>
    </citation>
    <scope>NUCLEOTIDE SEQUENCE</scope>
</reference>
<proteinExistence type="predicted"/>
<dbReference type="Pfam" id="PF13328">
    <property type="entry name" value="HD_4"/>
    <property type="match status" value="1"/>
</dbReference>
<dbReference type="PANTHER" id="PTHR46246:SF1">
    <property type="entry name" value="GUANOSINE-3',5'-BIS(DIPHOSPHATE) 3'-PYROPHOSPHOHYDROLASE MESH1"/>
    <property type="match status" value="1"/>
</dbReference>
<dbReference type="SUPFAM" id="SSF109604">
    <property type="entry name" value="HD-domain/PDEase-like"/>
    <property type="match status" value="1"/>
</dbReference>
<organism evidence="1">
    <name type="scientific">Pseudomonas phage RVTF4</name>
    <dbReference type="NCBI Taxonomy" id="3236931"/>
    <lineage>
        <taxon>Viruses</taxon>
    </lineage>
</organism>
<protein>
    <submittedName>
        <fullName evidence="1">Phosphohydrolase</fullName>
    </submittedName>
</protein>
<dbReference type="GO" id="GO:0008893">
    <property type="term" value="F:guanosine-3',5'-bis(diphosphate) 3'-diphosphatase activity"/>
    <property type="evidence" value="ECO:0007669"/>
    <property type="project" value="TreeGrafter"/>
</dbReference>
<name>A0AB39CCZ8_9VIRU</name>